<evidence type="ECO:0000259" key="2">
    <source>
        <dbReference type="Pfam" id="PF07885"/>
    </source>
</evidence>
<keyword evidence="3" id="KW-0407">Ion channel</keyword>
<feature type="transmembrane region" description="Helical" evidence="1">
    <location>
        <begin position="74"/>
        <end position="99"/>
    </location>
</feature>
<keyword evidence="1" id="KW-0812">Transmembrane</keyword>
<protein>
    <submittedName>
        <fullName evidence="3">Two pore domain potassium channel family protein</fullName>
    </submittedName>
</protein>
<dbReference type="Proteomes" id="UP001193035">
    <property type="component" value="Unassembled WGS sequence"/>
</dbReference>
<comment type="caution">
    <text evidence="3">The sequence shown here is derived from an EMBL/GenBank/DDBJ whole genome shotgun (WGS) entry which is preliminary data.</text>
</comment>
<evidence type="ECO:0000313" key="4">
    <source>
        <dbReference type="Proteomes" id="UP001193035"/>
    </source>
</evidence>
<keyword evidence="3" id="KW-0406">Ion transport</keyword>
<keyword evidence="4" id="KW-1185">Reference proteome</keyword>
<evidence type="ECO:0000256" key="1">
    <source>
        <dbReference type="SAM" id="Phobius"/>
    </source>
</evidence>
<feature type="domain" description="Potassium channel" evidence="2">
    <location>
        <begin position="89"/>
        <end position="156"/>
    </location>
</feature>
<dbReference type="Pfam" id="PF07885">
    <property type="entry name" value="Ion_trans_2"/>
    <property type="match status" value="1"/>
</dbReference>
<dbReference type="EMBL" id="VCPD01000004">
    <property type="protein sequence ID" value="TMV06862.1"/>
    <property type="molecule type" value="Genomic_DNA"/>
</dbReference>
<proteinExistence type="predicted"/>
<dbReference type="GO" id="GO:0034220">
    <property type="term" value="P:monoatomic ion transmembrane transport"/>
    <property type="evidence" value="ECO:0007669"/>
    <property type="project" value="UniProtKB-KW"/>
</dbReference>
<gene>
    <name evidence="3" type="ORF">FGK63_12125</name>
</gene>
<keyword evidence="1" id="KW-0472">Membrane</keyword>
<organism evidence="3 4">
    <name type="scientific">Ruegeria sediminis</name>
    <dbReference type="NCBI Taxonomy" id="2583820"/>
    <lineage>
        <taxon>Bacteria</taxon>
        <taxon>Pseudomonadati</taxon>
        <taxon>Pseudomonadota</taxon>
        <taxon>Alphaproteobacteria</taxon>
        <taxon>Rhodobacterales</taxon>
        <taxon>Roseobacteraceae</taxon>
        <taxon>Ruegeria</taxon>
    </lineage>
</organism>
<feature type="transmembrane region" description="Helical" evidence="1">
    <location>
        <begin position="12"/>
        <end position="32"/>
    </location>
</feature>
<evidence type="ECO:0000313" key="3">
    <source>
        <dbReference type="EMBL" id="TMV06862.1"/>
    </source>
</evidence>
<dbReference type="RefSeq" id="WP_138842566.1">
    <property type="nucleotide sequence ID" value="NZ_VCPD01000004.1"/>
</dbReference>
<reference evidence="3 4" key="1">
    <citation type="submission" date="2019-05" db="EMBL/GenBank/DDBJ databases">
        <title>Ruegeria sp. nov., isolated from tidal flat.</title>
        <authorList>
            <person name="Kim W."/>
        </authorList>
    </citation>
    <scope>NUCLEOTIDE SEQUENCE [LARGE SCALE GENOMIC DNA]</scope>
    <source>
        <strain evidence="3 4">CAU 1488</strain>
    </source>
</reference>
<keyword evidence="1" id="KW-1133">Transmembrane helix</keyword>
<sequence>MSRNPSTSDEWRTTLIAALGLVVVSVLAYYLLSRLTDAAAGVTVGTISTAGLAIWLFSQTWYHMTMVHSARRQLLLMGISFVQVVPFLFAAVYGAFGYYDLCVLGARSPADALYFSYVTFTTLGFGDLLPVGMCRFIAVAEAITGYVLLGLLVAAAVGVYGRDRDRDEQAAPPERI</sequence>
<feature type="transmembrane region" description="Helical" evidence="1">
    <location>
        <begin position="136"/>
        <end position="160"/>
    </location>
</feature>
<accession>A0ABY2WWN3</accession>
<keyword evidence="3" id="KW-0813">Transport</keyword>
<dbReference type="SUPFAM" id="SSF81324">
    <property type="entry name" value="Voltage-gated potassium channels"/>
    <property type="match status" value="1"/>
</dbReference>
<dbReference type="InterPro" id="IPR013099">
    <property type="entry name" value="K_chnl_dom"/>
</dbReference>
<name>A0ABY2WWN3_9RHOB</name>
<dbReference type="Gene3D" id="1.10.287.70">
    <property type="match status" value="1"/>
</dbReference>
<feature type="transmembrane region" description="Helical" evidence="1">
    <location>
        <begin position="38"/>
        <end position="62"/>
    </location>
</feature>